<feature type="compositionally biased region" description="Polar residues" evidence="2">
    <location>
        <begin position="89"/>
        <end position="101"/>
    </location>
</feature>
<dbReference type="PANTHER" id="PTHR31363:SF0">
    <property type="entry name" value="TRAF3-INTERACTING PROTEIN 1"/>
    <property type="match status" value="1"/>
</dbReference>
<dbReference type="GO" id="GO:0070507">
    <property type="term" value="P:regulation of microtubule cytoskeleton organization"/>
    <property type="evidence" value="ECO:0007669"/>
    <property type="project" value="TreeGrafter"/>
</dbReference>
<keyword evidence="1" id="KW-0175">Coiled coil</keyword>
<dbReference type="Proteomes" id="UP001328107">
    <property type="component" value="Unassembled WGS sequence"/>
</dbReference>
<reference evidence="5" key="1">
    <citation type="submission" date="2022-10" db="EMBL/GenBank/DDBJ databases">
        <title>Genome assembly of Pristionchus species.</title>
        <authorList>
            <person name="Yoshida K."/>
            <person name="Sommer R.J."/>
        </authorList>
    </citation>
    <scope>NUCLEOTIDE SEQUENCE [LARGE SCALE GENOMIC DNA]</scope>
    <source>
        <strain evidence="5">RS5460</strain>
    </source>
</reference>
<feature type="domain" description="TRAF3-interacting protein 1 C-terminal" evidence="3">
    <location>
        <begin position="172"/>
        <end position="316"/>
    </location>
</feature>
<dbReference type="AlphaFoldDB" id="A0AAN5DFT5"/>
<name>A0AAN5DFT5_9BILA</name>
<dbReference type="EMBL" id="BTRK01000006">
    <property type="protein sequence ID" value="GMR61955.1"/>
    <property type="molecule type" value="Genomic_DNA"/>
</dbReference>
<feature type="compositionally biased region" description="Basic and acidic residues" evidence="2">
    <location>
        <begin position="11"/>
        <end position="23"/>
    </location>
</feature>
<organism evidence="4 5">
    <name type="scientific">Pristionchus mayeri</name>
    <dbReference type="NCBI Taxonomy" id="1317129"/>
    <lineage>
        <taxon>Eukaryota</taxon>
        <taxon>Metazoa</taxon>
        <taxon>Ecdysozoa</taxon>
        <taxon>Nematoda</taxon>
        <taxon>Chromadorea</taxon>
        <taxon>Rhabditida</taxon>
        <taxon>Rhabditina</taxon>
        <taxon>Diplogasteromorpha</taxon>
        <taxon>Diplogasteroidea</taxon>
        <taxon>Neodiplogasteridae</taxon>
        <taxon>Pristionchus</taxon>
    </lineage>
</organism>
<feature type="region of interest" description="Disordered" evidence="2">
    <location>
        <begin position="1"/>
        <end position="117"/>
    </location>
</feature>
<protein>
    <recommendedName>
        <fullName evidence="3">TRAF3-interacting protein 1 C-terminal domain-containing protein</fullName>
    </recommendedName>
</protein>
<gene>
    <name evidence="4" type="ORF">PMAYCL1PPCAC_32150</name>
</gene>
<feature type="non-terminal residue" evidence="4">
    <location>
        <position position="1"/>
    </location>
</feature>
<dbReference type="GO" id="GO:0005930">
    <property type="term" value="C:axoneme"/>
    <property type="evidence" value="ECO:0007669"/>
    <property type="project" value="TreeGrafter"/>
</dbReference>
<dbReference type="Pfam" id="PF17749">
    <property type="entry name" value="MIP-T3_C"/>
    <property type="match status" value="1"/>
</dbReference>
<dbReference type="InterPro" id="IPR041476">
    <property type="entry name" value="TRAF3IP1_C"/>
</dbReference>
<evidence type="ECO:0000313" key="4">
    <source>
        <dbReference type="EMBL" id="GMR61955.1"/>
    </source>
</evidence>
<sequence>QEKKEKKEKKERKDEEEKEEKREARPRRQSVVHAPGVDSLVMEEDDNRVESNGLNGLNGHHEEMGVQETVEEDEGPRPPPPAERERLLRQSTGAGRPQTSMGRPGTAAARAAPPKLRKKQIATIEARPADISEAVADIIPDTGDAPIQSEETFIEEMEETIPDFREEEEIPEDEGERGGLVNKIIGTRTEIEESALEGEQVEEKDDDGEMARQRAQVTQLQENLQQLTRTAYPLARLFDFAQEDYDNMVRELDKWRMEGRKFEQQLNDAKAQSNFDSHQEATRLKTLGEEIREMRSQLISTKARIAEHDEEIRVIIGNM</sequence>
<evidence type="ECO:0000256" key="1">
    <source>
        <dbReference type="SAM" id="Coils"/>
    </source>
</evidence>
<feature type="compositionally biased region" description="Basic residues" evidence="2">
    <location>
        <begin position="1"/>
        <end position="10"/>
    </location>
</feature>
<accession>A0AAN5DFT5</accession>
<feature type="compositionally biased region" description="Low complexity" evidence="2">
    <location>
        <begin position="103"/>
        <end position="114"/>
    </location>
</feature>
<evidence type="ECO:0000256" key="2">
    <source>
        <dbReference type="SAM" id="MobiDB-lite"/>
    </source>
</evidence>
<dbReference type="PANTHER" id="PTHR31363">
    <property type="entry name" value="TRAF3-INTERACTING PROTEIN 1"/>
    <property type="match status" value="1"/>
</dbReference>
<dbReference type="GO" id="GO:0036064">
    <property type="term" value="C:ciliary basal body"/>
    <property type="evidence" value="ECO:0007669"/>
    <property type="project" value="TreeGrafter"/>
</dbReference>
<proteinExistence type="predicted"/>
<dbReference type="GO" id="GO:0008017">
    <property type="term" value="F:microtubule binding"/>
    <property type="evidence" value="ECO:0007669"/>
    <property type="project" value="InterPro"/>
</dbReference>
<evidence type="ECO:0000259" key="3">
    <source>
        <dbReference type="Pfam" id="PF17749"/>
    </source>
</evidence>
<evidence type="ECO:0000313" key="5">
    <source>
        <dbReference type="Proteomes" id="UP001328107"/>
    </source>
</evidence>
<dbReference type="GO" id="GO:0042073">
    <property type="term" value="P:intraciliary transport"/>
    <property type="evidence" value="ECO:0007669"/>
    <property type="project" value="TreeGrafter"/>
</dbReference>
<keyword evidence="5" id="KW-1185">Reference proteome</keyword>
<feature type="coiled-coil region" evidence="1">
    <location>
        <begin position="210"/>
        <end position="311"/>
    </location>
</feature>
<dbReference type="GO" id="GO:0030992">
    <property type="term" value="C:intraciliary transport particle B"/>
    <property type="evidence" value="ECO:0007669"/>
    <property type="project" value="TreeGrafter"/>
</dbReference>
<dbReference type="InterPro" id="IPR018799">
    <property type="entry name" value="TRAF3IP1"/>
</dbReference>
<comment type="caution">
    <text evidence="4">The sequence shown here is derived from an EMBL/GenBank/DDBJ whole genome shotgun (WGS) entry which is preliminary data.</text>
</comment>
<dbReference type="GO" id="GO:0060271">
    <property type="term" value="P:cilium assembly"/>
    <property type="evidence" value="ECO:0007669"/>
    <property type="project" value="TreeGrafter"/>
</dbReference>